<dbReference type="GO" id="GO:0004798">
    <property type="term" value="F:dTMP kinase activity"/>
    <property type="evidence" value="ECO:0007669"/>
    <property type="project" value="UniProtKB-EC"/>
</dbReference>
<dbReference type="eggNOG" id="KOG3327">
    <property type="taxonomic scope" value="Eukaryota"/>
</dbReference>
<organism evidence="11 12">
    <name type="scientific">Candida orthopsilosis (strain 90-125)</name>
    <name type="common">Yeast</name>
    <dbReference type="NCBI Taxonomy" id="1136231"/>
    <lineage>
        <taxon>Eukaryota</taxon>
        <taxon>Fungi</taxon>
        <taxon>Dikarya</taxon>
        <taxon>Ascomycota</taxon>
        <taxon>Saccharomycotina</taxon>
        <taxon>Pichiomycetes</taxon>
        <taxon>Debaryomycetaceae</taxon>
        <taxon>Candida/Lodderomyces clade</taxon>
        <taxon>Candida</taxon>
    </lineage>
</organism>
<evidence type="ECO:0000256" key="5">
    <source>
        <dbReference type="ARBA" id="ARBA00022679"/>
    </source>
</evidence>
<dbReference type="GO" id="GO:0005524">
    <property type="term" value="F:ATP binding"/>
    <property type="evidence" value="ECO:0007669"/>
    <property type="project" value="UniProtKB-KW"/>
</dbReference>
<keyword evidence="5" id="KW-0808">Transferase</keyword>
<evidence type="ECO:0000259" key="10">
    <source>
        <dbReference type="Pfam" id="PF02223"/>
    </source>
</evidence>
<reference evidence="11 12" key="1">
    <citation type="journal article" date="2012" name="PLoS ONE">
        <title>Sequence and analysis of the genome of the pathogenic yeast Candida orthopsilosis.</title>
        <authorList>
            <person name="Riccombeni A."/>
            <person name="Vidanes G."/>
            <person name="Proux-Wera E."/>
            <person name="Wolfe K.H."/>
            <person name="Butler G."/>
        </authorList>
    </citation>
    <scope>NUCLEOTIDE SEQUENCE [LARGE SCALE GENOMIC DNA]</scope>
    <source>
        <strain evidence="11 12">Co 90-125</strain>
    </source>
</reference>
<dbReference type="Gene3D" id="3.40.50.300">
    <property type="entry name" value="P-loop containing nucleotide triphosphate hydrolases"/>
    <property type="match status" value="1"/>
</dbReference>
<evidence type="ECO:0000313" key="11">
    <source>
        <dbReference type="EMBL" id="CCG20838.1"/>
    </source>
</evidence>
<dbReference type="OrthoDB" id="425602at2759"/>
<protein>
    <recommendedName>
        <fullName evidence="4">Thymidylate kinase</fullName>
        <ecNumber evidence="3">2.7.4.9</ecNumber>
    </recommendedName>
</protein>
<evidence type="ECO:0000256" key="2">
    <source>
        <dbReference type="ARBA" id="ARBA00009776"/>
    </source>
</evidence>
<dbReference type="Proteomes" id="UP000005018">
    <property type="component" value="Chromosome 1"/>
</dbReference>
<dbReference type="NCBIfam" id="TIGR00041">
    <property type="entry name" value="DTMP_kinase"/>
    <property type="match status" value="1"/>
</dbReference>
<evidence type="ECO:0000256" key="1">
    <source>
        <dbReference type="ARBA" id="ARBA00004992"/>
    </source>
</evidence>
<dbReference type="GO" id="GO:0005829">
    <property type="term" value="C:cytosol"/>
    <property type="evidence" value="ECO:0007669"/>
    <property type="project" value="TreeGrafter"/>
</dbReference>
<dbReference type="GeneID" id="14536923"/>
<evidence type="ECO:0000313" key="12">
    <source>
        <dbReference type="Proteomes" id="UP000005018"/>
    </source>
</evidence>
<keyword evidence="6" id="KW-0545">Nucleotide biosynthesis</keyword>
<dbReference type="AlphaFoldDB" id="H8WWL4"/>
<dbReference type="EC" id="2.7.4.9" evidence="3"/>
<comment type="similarity">
    <text evidence="2">Belongs to the thymidylate kinase family.</text>
</comment>
<dbReference type="RefSeq" id="XP_003866278.1">
    <property type="nucleotide sequence ID" value="XM_003866230.1"/>
</dbReference>
<dbReference type="SUPFAM" id="SSF52540">
    <property type="entry name" value="P-loop containing nucleoside triphosphate hydrolases"/>
    <property type="match status" value="1"/>
</dbReference>
<dbReference type="CDD" id="cd01672">
    <property type="entry name" value="TMPK"/>
    <property type="match status" value="1"/>
</dbReference>
<evidence type="ECO:0000256" key="7">
    <source>
        <dbReference type="ARBA" id="ARBA00022741"/>
    </source>
</evidence>
<dbReference type="InterPro" id="IPR018094">
    <property type="entry name" value="Thymidylate_kinase"/>
</dbReference>
<dbReference type="GO" id="GO:0004550">
    <property type="term" value="F:nucleoside diphosphate kinase activity"/>
    <property type="evidence" value="ECO:0007669"/>
    <property type="project" value="TreeGrafter"/>
</dbReference>
<dbReference type="InterPro" id="IPR027417">
    <property type="entry name" value="P-loop_NTPase"/>
</dbReference>
<keyword evidence="9" id="KW-0067">ATP-binding</keyword>
<dbReference type="Pfam" id="PF02223">
    <property type="entry name" value="Thymidylate_kin"/>
    <property type="match status" value="1"/>
</dbReference>
<evidence type="ECO:0000256" key="4">
    <source>
        <dbReference type="ARBA" id="ARBA00017144"/>
    </source>
</evidence>
<dbReference type="PANTHER" id="PTHR10344">
    <property type="entry name" value="THYMIDYLATE KINASE"/>
    <property type="match status" value="1"/>
</dbReference>
<dbReference type="GO" id="GO:0006235">
    <property type="term" value="P:dTTP biosynthetic process"/>
    <property type="evidence" value="ECO:0007669"/>
    <property type="project" value="TreeGrafter"/>
</dbReference>
<dbReference type="GO" id="GO:0006227">
    <property type="term" value="P:dUDP biosynthetic process"/>
    <property type="evidence" value="ECO:0007669"/>
    <property type="project" value="TreeGrafter"/>
</dbReference>
<dbReference type="EMBL" id="HE681719">
    <property type="protein sequence ID" value="CCG20838.1"/>
    <property type="molecule type" value="Genomic_DNA"/>
</dbReference>
<dbReference type="InterPro" id="IPR039430">
    <property type="entry name" value="Thymidylate_kin-like_dom"/>
</dbReference>
<accession>H8WWL4</accession>
<dbReference type="HAMAP" id="MF_00165">
    <property type="entry name" value="Thymidylate_kinase"/>
    <property type="match status" value="1"/>
</dbReference>
<sequence>MPRGQLILIEGLDRSGKSTQASILASKFPKSKLIKFPDRSTSIGKLINEYLTNKQFQLSDQSAHLLFSANRWELNKEIIDLLNQGYFVILDRYIYSGIAYTLAKHKHTNSTISQEDGTKTNLSSVEWLLSPDKGLPKPDLTMFLTLNMDEISSRKGWGDERYEMVEFQSRVKQCFLEILDEQKDPGVKIVDVGNKSIEQVSELLWHVIESKKVNLLTDKPIDHV</sequence>
<keyword evidence="7" id="KW-0547">Nucleotide-binding</keyword>
<evidence type="ECO:0000256" key="3">
    <source>
        <dbReference type="ARBA" id="ARBA00012980"/>
    </source>
</evidence>
<gene>
    <name evidence="11" type="ORF">CORT_0A04500</name>
</gene>
<keyword evidence="8" id="KW-0418">Kinase</keyword>
<name>H8WWL4_CANO9</name>
<comment type="pathway">
    <text evidence="1">Pyrimidine metabolism; dTTP biosynthesis.</text>
</comment>
<evidence type="ECO:0000256" key="8">
    <source>
        <dbReference type="ARBA" id="ARBA00022777"/>
    </source>
</evidence>
<dbReference type="KEGG" id="cot:CORT_0A04500"/>
<dbReference type="PANTHER" id="PTHR10344:SF1">
    <property type="entry name" value="THYMIDYLATE KINASE"/>
    <property type="match status" value="1"/>
</dbReference>
<proteinExistence type="inferred from homology"/>
<dbReference type="GO" id="GO:0005634">
    <property type="term" value="C:nucleus"/>
    <property type="evidence" value="ECO:0007669"/>
    <property type="project" value="TreeGrafter"/>
</dbReference>
<feature type="domain" description="Thymidylate kinase-like" evidence="10">
    <location>
        <begin position="9"/>
        <end position="202"/>
    </location>
</feature>
<dbReference type="FunFam" id="3.40.50.300:FF:001633">
    <property type="entry name" value="Thymidylate kinase"/>
    <property type="match status" value="1"/>
</dbReference>
<keyword evidence="12" id="KW-1185">Reference proteome</keyword>
<evidence type="ECO:0000256" key="9">
    <source>
        <dbReference type="ARBA" id="ARBA00022840"/>
    </source>
</evidence>
<dbReference type="HOGENOM" id="CLU_049131_3_2_1"/>
<dbReference type="GO" id="GO:0006233">
    <property type="term" value="P:dTDP biosynthetic process"/>
    <property type="evidence" value="ECO:0007669"/>
    <property type="project" value="InterPro"/>
</dbReference>
<evidence type="ECO:0000256" key="6">
    <source>
        <dbReference type="ARBA" id="ARBA00022727"/>
    </source>
</evidence>